<sequence>MFYIYFLGIALGLSLAAPPGPVNSVIAHESLKSKIHGSNVGFGAMTADFTFFLIIYFLKSIINVYIIRILYIAGGLLMIYLAYGIIRSRMPSSSKGGNYIIGLIMGLTNPFQITWWITAGIFLVREFSILIIIGLFSGIIVWCTVFPYVINKFGYKYERYINIFSFAVILGFGLYILYSGINLLIKP</sequence>
<dbReference type="eggNOG" id="arCOG01947">
    <property type="taxonomic scope" value="Archaea"/>
</dbReference>
<feature type="transmembrane region" description="Helical" evidence="6">
    <location>
        <begin position="162"/>
        <end position="185"/>
    </location>
</feature>
<proteinExistence type="predicted"/>
<name>Q6L237_PICTO</name>
<dbReference type="EMBL" id="AE017261">
    <property type="protein sequence ID" value="AAT42965.1"/>
    <property type="molecule type" value="Genomic_DNA"/>
</dbReference>
<evidence type="ECO:0000313" key="8">
    <source>
        <dbReference type="Proteomes" id="UP000000438"/>
    </source>
</evidence>
<reference evidence="7 8" key="1">
    <citation type="journal article" date="2004" name="Proc. Natl. Acad. Sci. U.S.A.">
        <title>Genome sequence of Picrophilus torridus and its implications for life around pH 0.</title>
        <authorList>
            <person name="Futterer O."/>
            <person name="Angelov A."/>
            <person name="Liesegang H."/>
            <person name="Gottschalk G."/>
            <person name="Schleper C."/>
            <person name="Schepers B."/>
            <person name="Dock C."/>
            <person name="Antranikian G."/>
            <person name="Liebl W."/>
        </authorList>
    </citation>
    <scope>NUCLEOTIDE SEQUENCE [LARGE SCALE GENOMIC DNA]</scope>
    <source>
        <strain evidence="8">ATCC 700027 / DSM 9790 / JCM 10055 / NBRC 100828</strain>
    </source>
</reference>
<evidence type="ECO:0000256" key="4">
    <source>
        <dbReference type="ARBA" id="ARBA00022989"/>
    </source>
</evidence>
<keyword evidence="3 6" id="KW-0812">Transmembrane</keyword>
<dbReference type="RefSeq" id="WP_011177181.1">
    <property type="nucleotide sequence ID" value="NC_005877.1"/>
</dbReference>
<evidence type="ECO:0000256" key="3">
    <source>
        <dbReference type="ARBA" id="ARBA00022692"/>
    </source>
</evidence>
<gene>
    <name evidence="7" type="ordered locus">PTO0380</name>
</gene>
<organism evidence="7 8">
    <name type="scientific">Picrophilus torridus (strain ATCC 700027 / DSM 9790 / JCM 10055 / NBRC 100828 / KAW 2/3)</name>
    <dbReference type="NCBI Taxonomy" id="1122961"/>
    <lineage>
        <taxon>Archaea</taxon>
        <taxon>Methanobacteriati</taxon>
        <taxon>Thermoplasmatota</taxon>
        <taxon>Thermoplasmata</taxon>
        <taxon>Thermoplasmatales</taxon>
        <taxon>Picrophilaceae</taxon>
        <taxon>Picrophilus</taxon>
    </lineage>
</organism>
<evidence type="ECO:0000256" key="1">
    <source>
        <dbReference type="ARBA" id="ARBA00004651"/>
    </source>
</evidence>
<keyword evidence="5 6" id="KW-0472">Membrane</keyword>
<dbReference type="PaxDb" id="263820-PTO0380"/>
<keyword evidence="2" id="KW-1003">Cell membrane</keyword>
<comment type="subcellular location">
    <subcellularLocation>
        <location evidence="1">Cell membrane</location>
        <topology evidence="1">Multi-pass membrane protein</topology>
    </subcellularLocation>
</comment>
<accession>Q6L237</accession>
<dbReference type="PANTHER" id="PTHR38825">
    <property type="entry name" value="LYSINE EXPORTER PROTEIN (LYSE/YGGA)"/>
    <property type="match status" value="1"/>
</dbReference>
<evidence type="ECO:0000256" key="2">
    <source>
        <dbReference type="ARBA" id="ARBA00022475"/>
    </source>
</evidence>
<feature type="transmembrane region" description="Helical" evidence="6">
    <location>
        <begin position="98"/>
        <end position="117"/>
    </location>
</feature>
<feature type="transmembrane region" description="Helical" evidence="6">
    <location>
        <begin position="129"/>
        <end position="150"/>
    </location>
</feature>
<dbReference type="InterPro" id="IPR001123">
    <property type="entry name" value="LeuE-type"/>
</dbReference>
<dbReference type="HOGENOM" id="CLU_087840_1_2_2"/>
<dbReference type="Proteomes" id="UP000000438">
    <property type="component" value="Chromosome"/>
</dbReference>
<evidence type="ECO:0000313" key="7">
    <source>
        <dbReference type="EMBL" id="AAT42965.1"/>
    </source>
</evidence>
<feature type="transmembrane region" description="Helical" evidence="6">
    <location>
        <begin position="65"/>
        <end position="86"/>
    </location>
</feature>
<evidence type="ECO:0000256" key="5">
    <source>
        <dbReference type="ARBA" id="ARBA00023136"/>
    </source>
</evidence>
<dbReference type="PANTHER" id="PTHR38825:SF2">
    <property type="entry name" value="LYSINE TRANSPORTER LYSE"/>
    <property type="match status" value="1"/>
</dbReference>
<dbReference type="InParanoid" id="Q6L237"/>
<dbReference type="STRING" id="263820.PTO0380"/>
<dbReference type="KEGG" id="pto:PTO0380"/>
<dbReference type="AlphaFoldDB" id="Q6L237"/>
<dbReference type="GeneID" id="2844776"/>
<dbReference type="GO" id="GO:0006865">
    <property type="term" value="P:amino acid transport"/>
    <property type="evidence" value="ECO:0007669"/>
    <property type="project" value="InterPro"/>
</dbReference>
<dbReference type="GO" id="GO:0005886">
    <property type="term" value="C:plasma membrane"/>
    <property type="evidence" value="ECO:0007669"/>
    <property type="project" value="UniProtKB-SubCell"/>
</dbReference>
<dbReference type="OrthoDB" id="121309at2157"/>
<protein>
    <submittedName>
        <fullName evidence="7">Hypothetical membrane protein</fullName>
    </submittedName>
</protein>
<dbReference type="Pfam" id="PF01810">
    <property type="entry name" value="LysE"/>
    <property type="match status" value="1"/>
</dbReference>
<feature type="transmembrane region" description="Helical" evidence="6">
    <location>
        <begin position="40"/>
        <end position="58"/>
    </location>
</feature>
<evidence type="ECO:0000256" key="6">
    <source>
        <dbReference type="SAM" id="Phobius"/>
    </source>
</evidence>
<keyword evidence="4 6" id="KW-1133">Transmembrane helix</keyword>
<dbReference type="PATRIC" id="fig|263820.9.peg.404"/>